<organism evidence="1">
    <name type="scientific">Solanum chacoense</name>
    <name type="common">Chaco potato</name>
    <dbReference type="NCBI Taxonomy" id="4108"/>
    <lineage>
        <taxon>Eukaryota</taxon>
        <taxon>Viridiplantae</taxon>
        <taxon>Streptophyta</taxon>
        <taxon>Embryophyta</taxon>
        <taxon>Tracheophyta</taxon>
        <taxon>Spermatophyta</taxon>
        <taxon>Magnoliopsida</taxon>
        <taxon>eudicotyledons</taxon>
        <taxon>Gunneridae</taxon>
        <taxon>Pentapetalae</taxon>
        <taxon>asterids</taxon>
        <taxon>lamiids</taxon>
        <taxon>Solanales</taxon>
        <taxon>Solanaceae</taxon>
        <taxon>Solanoideae</taxon>
        <taxon>Solaneae</taxon>
        <taxon>Solanum</taxon>
    </lineage>
</organism>
<accession>A0A0V0HH15</accession>
<protein>
    <submittedName>
        <fullName evidence="1">Putative ovule protein</fullName>
    </submittedName>
</protein>
<dbReference type="AlphaFoldDB" id="A0A0V0HH15"/>
<evidence type="ECO:0000313" key="1">
    <source>
        <dbReference type="EMBL" id="JAP19717.1"/>
    </source>
</evidence>
<name>A0A0V0HH15_SOLCH</name>
<reference evidence="1" key="1">
    <citation type="submission" date="2015-12" db="EMBL/GenBank/DDBJ databases">
        <title>Gene expression during late stages of embryo sac development: a critical building block for successful pollen-pistil interactions.</title>
        <authorList>
            <person name="Liu Y."/>
            <person name="Joly V."/>
            <person name="Sabar M."/>
            <person name="Matton D.P."/>
        </authorList>
    </citation>
    <scope>NUCLEOTIDE SEQUENCE</scope>
</reference>
<sequence length="93" mass="10619">MLQVEASKSTFICQHKHVRETYQIVVSLGLIFNPNPVLHFSTYYIEPQKYGALWSSHIRFCLIIVVLYTSRLVPQGTCYFPLVPSNSICPSKA</sequence>
<proteinExistence type="predicted"/>
<dbReference type="EMBL" id="GEDG01019706">
    <property type="protein sequence ID" value="JAP19717.1"/>
    <property type="molecule type" value="Transcribed_RNA"/>
</dbReference>